<dbReference type="InterPro" id="IPR005111">
    <property type="entry name" value="MoeA_C_domain_IV"/>
</dbReference>
<dbReference type="PANTHER" id="PTHR10192">
    <property type="entry name" value="MOLYBDOPTERIN BIOSYNTHESIS PROTEIN"/>
    <property type="match status" value="1"/>
</dbReference>
<dbReference type="Gene3D" id="2.40.340.10">
    <property type="entry name" value="MoeA, C-terminal, domain IV"/>
    <property type="match status" value="1"/>
</dbReference>
<dbReference type="SMART" id="SM00852">
    <property type="entry name" value="MoCF_biosynth"/>
    <property type="match status" value="1"/>
</dbReference>
<dbReference type="NCBIfam" id="TIGR00177">
    <property type="entry name" value="molyb_syn"/>
    <property type="match status" value="1"/>
</dbReference>
<accession>A0A2T0LCD8</accession>
<dbReference type="Gene3D" id="3.40.980.10">
    <property type="entry name" value="MoaB/Mog-like domain"/>
    <property type="match status" value="1"/>
</dbReference>
<dbReference type="GO" id="GO:0005829">
    <property type="term" value="C:cytosol"/>
    <property type="evidence" value="ECO:0007669"/>
    <property type="project" value="TreeGrafter"/>
</dbReference>
<dbReference type="InterPro" id="IPR024370">
    <property type="entry name" value="PBP_domain"/>
</dbReference>
<dbReference type="PANTHER" id="PTHR10192:SF16">
    <property type="entry name" value="MOLYBDOPTERIN MOLYBDENUMTRANSFERASE"/>
    <property type="match status" value="1"/>
</dbReference>
<dbReference type="SUPFAM" id="SSF63882">
    <property type="entry name" value="MoeA N-terminal region -like"/>
    <property type="match status" value="1"/>
</dbReference>
<dbReference type="Pfam" id="PF03454">
    <property type="entry name" value="MoeA_C"/>
    <property type="match status" value="1"/>
</dbReference>
<gene>
    <name evidence="11" type="ORF">CLV97_12250</name>
</gene>
<evidence type="ECO:0000256" key="9">
    <source>
        <dbReference type="RuleBase" id="RU365090"/>
    </source>
</evidence>
<protein>
    <recommendedName>
        <fullName evidence="5 9">Molybdopterin molybdenumtransferase</fullName>
        <ecNumber evidence="4 9">2.10.1.1</ecNumber>
    </recommendedName>
</protein>
<keyword evidence="9" id="KW-0479">Metal-binding</keyword>
<keyword evidence="6 9" id="KW-0500">Molybdenum</keyword>
<dbReference type="InterPro" id="IPR005110">
    <property type="entry name" value="MoeA_linker/N"/>
</dbReference>
<dbReference type="SUPFAM" id="SSF53218">
    <property type="entry name" value="Molybdenum cofactor biosynthesis proteins"/>
    <property type="match status" value="1"/>
</dbReference>
<dbReference type="EMBL" id="PVNE01000022">
    <property type="protein sequence ID" value="PRX39648.1"/>
    <property type="molecule type" value="Genomic_DNA"/>
</dbReference>
<dbReference type="UniPathway" id="UPA00344"/>
<comment type="catalytic activity">
    <reaction evidence="8">
        <text>adenylyl-molybdopterin + molybdate = Mo-molybdopterin + AMP + H(+)</text>
        <dbReference type="Rhea" id="RHEA:35047"/>
        <dbReference type="ChEBI" id="CHEBI:15378"/>
        <dbReference type="ChEBI" id="CHEBI:36264"/>
        <dbReference type="ChEBI" id="CHEBI:62727"/>
        <dbReference type="ChEBI" id="CHEBI:71302"/>
        <dbReference type="ChEBI" id="CHEBI:456215"/>
        <dbReference type="EC" id="2.10.1.1"/>
    </reaction>
</comment>
<comment type="caution">
    <text evidence="11">The sequence shown here is derived from an EMBL/GenBank/DDBJ whole genome shotgun (WGS) entry which is preliminary data.</text>
</comment>
<evidence type="ECO:0000256" key="6">
    <source>
        <dbReference type="ARBA" id="ARBA00022505"/>
    </source>
</evidence>
<feature type="domain" description="MoaB/Mog" evidence="10">
    <location>
        <begin position="177"/>
        <end position="314"/>
    </location>
</feature>
<dbReference type="Proteomes" id="UP000237797">
    <property type="component" value="Unassembled WGS sequence"/>
</dbReference>
<evidence type="ECO:0000313" key="11">
    <source>
        <dbReference type="EMBL" id="PRX39648.1"/>
    </source>
</evidence>
<dbReference type="InterPro" id="IPR001453">
    <property type="entry name" value="MoaB/Mog_dom"/>
</dbReference>
<dbReference type="AlphaFoldDB" id="A0A2T0LCD8"/>
<comment type="cofactor">
    <cofactor evidence="9">
        <name>Mg(2+)</name>
        <dbReference type="ChEBI" id="CHEBI:18420"/>
    </cofactor>
</comment>
<dbReference type="InterPro" id="IPR038987">
    <property type="entry name" value="MoeA-like"/>
</dbReference>
<evidence type="ECO:0000256" key="1">
    <source>
        <dbReference type="ARBA" id="ARBA00002901"/>
    </source>
</evidence>
<dbReference type="Pfam" id="PF12727">
    <property type="entry name" value="PBP_like"/>
    <property type="match status" value="1"/>
</dbReference>
<dbReference type="Gene3D" id="3.90.105.10">
    <property type="entry name" value="Molybdopterin biosynthesis moea protein, domain 2"/>
    <property type="match status" value="1"/>
</dbReference>
<sequence length="651" mass="71320">MDDSLRKRAVGNMSLAAAQERLMLSFRFSPETERIPVPKARDRVTAEPVYARQSMPSFPASAMDGIAVRAERTRTACPDRPLRLTEGVDYHPVNTGDPLPKGTDAVIMIERVRRIDERTVEIREPAVPWKHVRSVGEDVVRGEMILPAHHHIRPVDLGVLLAGGVTEVPVVAKPRVAILPTGSELVPPGKALERGEIIEFNGTVFSSYLEEWGADPDYRGIVGDDPELLRRAILDAVETCDWVVVNAGSSVGSEDYTRDVVQDLGEVILHGVATSPGSPVLLGKVRNKPVIGLPGYPVAAYLALEWFVRPLIDYWFGVKASPRPRLQVRLEEDVKSKEGREHFVRVSIGRIGGRYVARPLPRGAGSTMSLARADGLLRIPSRHGPIKAGEEMEAELLRPKEQIDRTLWVAGGHDPALDLLVNLLREDRSPFSLSVAGIGSIRGLRSLGRGGCHMAAIHLGDEGDGGEHRRWVRRFIPDKEVFLLRLAVRPFGWLVAKGNPTGFSGPEDLSGSGVRLVNRQEGSGTRLFLDRLLQEKGIDPSTVDGYEREVSSPWRVAAAVEDGSADVGMGTLAVARRFGLEFLPLRKEPFDLVIPLEVAESEAGKMLMDTVRSDAFRAAAASLERGDFVGPANGRAYNTDRFRKGRSGKRS</sequence>
<comment type="pathway">
    <text evidence="2 9">Cofactor biosynthesis; molybdopterin biosynthesis.</text>
</comment>
<dbReference type="CDD" id="cd00887">
    <property type="entry name" value="MoeA"/>
    <property type="match status" value="1"/>
</dbReference>
<dbReference type="SUPFAM" id="SSF63867">
    <property type="entry name" value="MoeA C-terminal domain-like"/>
    <property type="match status" value="1"/>
</dbReference>
<dbReference type="Gene3D" id="3.40.190.10">
    <property type="entry name" value="Periplasmic binding protein-like II"/>
    <property type="match status" value="1"/>
</dbReference>
<evidence type="ECO:0000256" key="8">
    <source>
        <dbReference type="ARBA" id="ARBA00047317"/>
    </source>
</evidence>
<keyword evidence="9" id="KW-0460">Magnesium</keyword>
<dbReference type="NCBIfam" id="NF011068">
    <property type="entry name" value="PRK14498.1"/>
    <property type="match status" value="1"/>
</dbReference>
<dbReference type="GO" id="GO:0061599">
    <property type="term" value="F:molybdopterin molybdotransferase activity"/>
    <property type="evidence" value="ECO:0007669"/>
    <property type="project" value="UniProtKB-UniRule"/>
</dbReference>
<proteinExistence type="inferred from homology"/>
<dbReference type="InterPro" id="IPR036135">
    <property type="entry name" value="MoeA_linker/N_sf"/>
</dbReference>
<evidence type="ECO:0000256" key="2">
    <source>
        <dbReference type="ARBA" id="ARBA00005046"/>
    </source>
</evidence>
<evidence type="ECO:0000256" key="7">
    <source>
        <dbReference type="ARBA" id="ARBA00023150"/>
    </source>
</evidence>
<comment type="similarity">
    <text evidence="3 9">Belongs to the MoeA family.</text>
</comment>
<reference evidence="11 12" key="1">
    <citation type="submission" date="2018-03" db="EMBL/GenBank/DDBJ databases">
        <title>Genomic Encyclopedia of Archaeal and Bacterial Type Strains, Phase II (KMG-II): from individual species to whole genera.</title>
        <authorList>
            <person name="Goeker M."/>
        </authorList>
    </citation>
    <scope>NUCLEOTIDE SEQUENCE [LARGE SCALE GENOMIC DNA]</scope>
    <source>
        <strain evidence="11 12">DSM 44946</strain>
    </source>
</reference>
<dbReference type="InterPro" id="IPR036688">
    <property type="entry name" value="MoeA_C_domain_IV_sf"/>
</dbReference>
<keyword evidence="12" id="KW-1185">Reference proteome</keyword>
<evidence type="ECO:0000259" key="10">
    <source>
        <dbReference type="SMART" id="SM00852"/>
    </source>
</evidence>
<dbReference type="GO" id="GO:0046872">
    <property type="term" value="F:metal ion binding"/>
    <property type="evidence" value="ECO:0007669"/>
    <property type="project" value="UniProtKB-UniRule"/>
</dbReference>
<evidence type="ECO:0000256" key="3">
    <source>
        <dbReference type="ARBA" id="ARBA00010763"/>
    </source>
</evidence>
<name>A0A2T0LCD8_9BACL</name>
<evidence type="ECO:0000313" key="12">
    <source>
        <dbReference type="Proteomes" id="UP000237797"/>
    </source>
</evidence>
<organism evidence="11 12">
    <name type="scientific">Planifilum fimeticola</name>
    <dbReference type="NCBI Taxonomy" id="201975"/>
    <lineage>
        <taxon>Bacteria</taxon>
        <taxon>Bacillati</taxon>
        <taxon>Bacillota</taxon>
        <taxon>Bacilli</taxon>
        <taxon>Bacillales</taxon>
        <taxon>Thermoactinomycetaceae</taxon>
        <taxon>Planifilum</taxon>
    </lineage>
</organism>
<dbReference type="Pfam" id="PF03453">
    <property type="entry name" value="MoeA_N"/>
    <property type="match status" value="1"/>
</dbReference>
<evidence type="ECO:0000256" key="4">
    <source>
        <dbReference type="ARBA" id="ARBA00013269"/>
    </source>
</evidence>
<dbReference type="InterPro" id="IPR036425">
    <property type="entry name" value="MoaB/Mog-like_dom_sf"/>
</dbReference>
<keyword evidence="7 9" id="KW-0501">Molybdenum cofactor biosynthesis</keyword>
<dbReference type="Pfam" id="PF00994">
    <property type="entry name" value="MoCF_biosynth"/>
    <property type="match status" value="1"/>
</dbReference>
<dbReference type="GO" id="GO:0006777">
    <property type="term" value="P:Mo-molybdopterin cofactor biosynthetic process"/>
    <property type="evidence" value="ECO:0007669"/>
    <property type="project" value="UniProtKB-UniRule"/>
</dbReference>
<dbReference type="EC" id="2.10.1.1" evidence="4 9"/>
<dbReference type="Gene3D" id="2.170.190.11">
    <property type="entry name" value="Molybdopterin biosynthesis moea protein, domain 3"/>
    <property type="match status" value="1"/>
</dbReference>
<keyword evidence="9" id="KW-0808">Transferase</keyword>
<comment type="function">
    <text evidence="1 9">Catalyzes the insertion of molybdate into adenylated molybdopterin with the concomitant release of AMP.</text>
</comment>
<evidence type="ECO:0000256" key="5">
    <source>
        <dbReference type="ARBA" id="ARBA00021108"/>
    </source>
</evidence>
<dbReference type="SUPFAM" id="SSF53850">
    <property type="entry name" value="Periplasmic binding protein-like II"/>
    <property type="match status" value="1"/>
</dbReference>